<feature type="domain" description="N-acetylglucosamine binding protein A" evidence="1">
    <location>
        <begin position="57"/>
        <end position="137"/>
    </location>
</feature>
<keyword evidence="2" id="KW-0503">Monooxygenase</keyword>
<dbReference type="EMBL" id="JABSOD010000013">
    <property type="protein sequence ID" value="NRQ43512.1"/>
    <property type="molecule type" value="Genomic_DNA"/>
</dbReference>
<dbReference type="GO" id="GO:0004497">
    <property type="term" value="F:monooxygenase activity"/>
    <property type="evidence" value="ECO:0007669"/>
    <property type="project" value="UniProtKB-KW"/>
</dbReference>
<dbReference type="GO" id="GO:0008061">
    <property type="term" value="F:chitin binding"/>
    <property type="evidence" value="ECO:0007669"/>
    <property type="project" value="UniProtKB-KW"/>
</dbReference>
<comment type="caution">
    <text evidence="2">The sequence shown here is derived from an EMBL/GenBank/DDBJ whole genome shotgun (WGS) entry which is preliminary data.</text>
</comment>
<keyword evidence="3" id="KW-1185">Reference proteome</keyword>
<keyword evidence="2" id="KW-0560">Oxidoreductase</keyword>
<dbReference type="Proteomes" id="UP000523161">
    <property type="component" value="Unassembled WGS sequence"/>
</dbReference>
<dbReference type="Pfam" id="PF18416">
    <property type="entry name" value="GbpA_2"/>
    <property type="match status" value="1"/>
</dbReference>
<evidence type="ECO:0000259" key="1">
    <source>
        <dbReference type="Pfam" id="PF18416"/>
    </source>
</evidence>
<dbReference type="AlphaFoldDB" id="A0A7Y5AS27"/>
<gene>
    <name evidence="2" type="ORF">HRH59_13240</name>
</gene>
<dbReference type="Gene3D" id="3.30.70.2150">
    <property type="match status" value="1"/>
</dbReference>
<reference evidence="2 3" key="1">
    <citation type="submission" date="2020-06" db="EMBL/GenBank/DDBJ databases">
        <title>Rheinheimera sp. nov., a marine bacterium isolated from coastal.</title>
        <authorList>
            <person name="Yu Q."/>
            <person name="Qi Y."/>
            <person name="Pu J."/>
        </authorList>
    </citation>
    <scope>NUCLEOTIDE SEQUENCE [LARGE SCALE GENOMIC DNA]</scope>
    <source>
        <strain evidence="2 3">YQF-2</strain>
    </source>
</reference>
<sequence>MASLYLSKPGFDAGSEPLSWNQLQLIYQQSDVPADAGCYTPQVPLPTVRSGPAVLYTPAEVGGYAQLRLFDASGQELIDQSRQITANNIANALWATELAAQINTQYSNLLQIGLLNGDNVEFSSDIAANRAYCTRKTTCHGWPVVCNQSDRAMLIISLTAVALTSAVAAPAKMPAPTQLTLYQSPKNAQL</sequence>
<evidence type="ECO:0000313" key="2">
    <source>
        <dbReference type="EMBL" id="NRQ43512.1"/>
    </source>
</evidence>
<dbReference type="InterPro" id="IPR014756">
    <property type="entry name" value="Ig_E-set"/>
</dbReference>
<evidence type="ECO:0000313" key="3">
    <source>
        <dbReference type="Proteomes" id="UP000523161"/>
    </source>
</evidence>
<name>A0A7Y5AS27_9GAMM</name>
<protein>
    <submittedName>
        <fullName evidence="2">Lytic polysaccharide monooxygenase</fullName>
    </submittedName>
</protein>
<organism evidence="2 3">
    <name type="scientific">Rheinheimera lutimaris</name>
    <dbReference type="NCBI Taxonomy" id="2740584"/>
    <lineage>
        <taxon>Bacteria</taxon>
        <taxon>Pseudomonadati</taxon>
        <taxon>Pseudomonadota</taxon>
        <taxon>Gammaproteobacteria</taxon>
        <taxon>Chromatiales</taxon>
        <taxon>Chromatiaceae</taxon>
        <taxon>Rheinheimera</taxon>
    </lineage>
</organism>
<dbReference type="SUPFAM" id="SSF81296">
    <property type="entry name" value="E set domains"/>
    <property type="match status" value="1"/>
</dbReference>
<dbReference type="InterPro" id="IPR041029">
    <property type="entry name" value="GbpA_2"/>
</dbReference>
<proteinExistence type="predicted"/>
<accession>A0A7Y5AS27</accession>